<feature type="transmembrane region" description="Helical" evidence="1">
    <location>
        <begin position="12"/>
        <end position="36"/>
    </location>
</feature>
<dbReference type="Proteomes" id="UP001165584">
    <property type="component" value="Unassembled WGS sequence"/>
</dbReference>
<keyword evidence="1" id="KW-1133">Transmembrane helix</keyword>
<feature type="transmembrane region" description="Helical" evidence="1">
    <location>
        <begin position="48"/>
        <end position="70"/>
    </location>
</feature>
<dbReference type="Pfam" id="PF23636">
    <property type="entry name" value="DUF7144"/>
    <property type="match status" value="1"/>
</dbReference>
<keyword evidence="1" id="KW-0812">Transmembrane</keyword>
<feature type="transmembrane region" description="Helical" evidence="1">
    <location>
        <begin position="107"/>
        <end position="127"/>
    </location>
</feature>
<feature type="domain" description="DUF7144" evidence="2">
    <location>
        <begin position="13"/>
        <end position="101"/>
    </location>
</feature>
<proteinExistence type="predicted"/>
<sequence length="138" mass="14132">MDAVAPLRRPGLVTFSVVLIYIAGIVDVLLGIAAIFVRYLPEAEADGLVFPVTVVGAAMIIIGLAIVSLASGVARGSRFARGAITILLLVGLVLGIVELVLDPDDGPSGLIGQAVACVVVALPLWIGPGGRFFGRSRS</sequence>
<dbReference type="RefSeq" id="WP_259509178.1">
    <property type="nucleotide sequence ID" value="NZ_JANLCM010000002.1"/>
</dbReference>
<name>A0ABT2GU04_9MICO</name>
<protein>
    <recommendedName>
        <fullName evidence="2">DUF7144 domain-containing protein</fullName>
    </recommendedName>
</protein>
<feature type="transmembrane region" description="Helical" evidence="1">
    <location>
        <begin position="82"/>
        <end position="101"/>
    </location>
</feature>
<evidence type="ECO:0000313" key="3">
    <source>
        <dbReference type="EMBL" id="MCS5719690.1"/>
    </source>
</evidence>
<dbReference type="InterPro" id="IPR055568">
    <property type="entry name" value="DUF7144"/>
</dbReference>
<accession>A0ABT2GU04</accession>
<keyword evidence="1" id="KW-0472">Membrane</keyword>
<organism evidence="3 4">
    <name type="scientific">Herbiconiux aconitum</name>
    <dbReference type="NCBI Taxonomy" id="2970913"/>
    <lineage>
        <taxon>Bacteria</taxon>
        <taxon>Bacillati</taxon>
        <taxon>Actinomycetota</taxon>
        <taxon>Actinomycetes</taxon>
        <taxon>Micrococcales</taxon>
        <taxon>Microbacteriaceae</taxon>
        <taxon>Herbiconiux</taxon>
    </lineage>
</organism>
<gene>
    <name evidence="3" type="ORF">N1027_16275</name>
</gene>
<keyword evidence="4" id="KW-1185">Reference proteome</keyword>
<reference evidence="3" key="1">
    <citation type="submission" date="2022-08" db="EMBL/GenBank/DDBJ databases">
        <authorList>
            <person name="Deng Y."/>
            <person name="Han X.-F."/>
            <person name="Zhang Y.-Q."/>
        </authorList>
    </citation>
    <scope>NUCLEOTIDE SEQUENCE</scope>
    <source>
        <strain evidence="3">CPCC 205763</strain>
    </source>
</reference>
<comment type="caution">
    <text evidence="3">The sequence shown here is derived from an EMBL/GenBank/DDBJ whole genome shotgun (WGS) entry which is preliminary data.</text>
</comment>
<dbReference type="EMBL" id="JANLCM010000002">
    <property type="protein sequence ID" value="MCS5719690.1"/>
    <property type="molecule type" value="Genomic_DNA"/>
</dbReference>
<evidence type="ECO:0000259" key="2">
    <source>
        <dbReference type="Pfam" id="PF23636"/>
    </source>
</evidence>
<evidence type="ECO:0000256" key="1">
    <source>
        <dbReference type="SAM" id="Phobius"/>
    </source>
</evidence>
<evidence type="ECO:0000313" key="4">
    <source>
        <dbReference type="Proteomes" id="UP001165584"/>
    </source>
</evidence>